<dbReference type="GO" id="GO:0004721">
    <property type="term" value="F:phosphoprotein phosphatase activity"/>
    <property type="evidence" value="ECO:0007669"/>
    <property type="project" value="InterPro"/>
</dbReference>
<name>A0A6B8N0C1_KLEOX</name>
<evidence type="ECO:0000313" key="3">
    <source>
        <dbReference type="Proteomes" id="UP000427108"/>
    </source>
</evidence>
<reference evidence="2 3" key="1">
    <citation type="submission" date="2019-11" db="EMBL/GenBank/DDBJ databases">
        <title>Isolation and Application of One Kind of P-Hydroxybenzoic Acid Degrading Bacterium in Mitigating Cropping Obstacle of Cucumber.</title>
        <authorList>
            <person name="Wu F."/>
            <person name="An Y."/>
        </authorList>
    </citation>
    <scope>NUCLEOTIDE SEQUENCE [LARGE SCALE GENOMIC DNA]</scope>
    <source>
        <strain evidence="2 3">P620</strain>
    </source>
</reference>
<dbReference type="PANTHER" id="PTHR31126">
    <property type="entry name" value="TYROSINE-PROTEIN PHOSPHATASE"/>
    <property type="match status" value="1"/>
</dbReference>
<dbReference type="EMBL" id="CP046115">
    <property type="protein sequence ID" value="QGN38111.1"/>
    <property type="molecule type" value="Genomic_DNA"/>
</dbReference>
<protein>
    <submittedName>
        <fullName evidence="2">Protein-tyrosine-phosphatase</fullName>
    </submittedName>
</protein>
<dbReference type="Pfam" id="PF13350">
    <property type="entry name" value="Y_phosphatase3"/>
    <property type="match status" value="1"/>
</dbReference>
<evidence type="ECO:0000256" key="1">
    <source>
        <dbReference type="ARBA" id="ARBA00009580"/>
    </source>
</evidence>
<sequence length="354" mass="39555">MNETPQFSVIRKNQTQLEIHFSVPLDNATLYWTRENDVNTTERNLISEQAAGTVYFDDPLQAQQRIYFILEHAGQSWLFGERTLPVSGINNFRDMGGYTGADGKTVKWGVLYRSNHLHNLTQQAQAYLEALGVKTIIDYRSANEIAKSPNCHIGESQTFHLDATAQTAELAAQFAAEPSNEDRALIESVIHDIPAELINGDGAQVIEQYRNFVVSEKSKKAFKAVINVLLDADNAPNIQHCRGGKDRTGYGALLVLAMLGVSEQDIIADYMLTGANRLERNNVKMAAYRQITDNQDVLDYLLTLIDTREAFIVEALKTMKAISGSVSAYIKNELGFSDADFKKMQDNYLVSQPH</sequence>
<proteinExistence type="inferred from homology"/>
<dbReference type="Gene3D" id="3.90.190.10">
    <property type="entry name" value="Protein tyrosine phosphatase superfamily"/>
    <property type="match status" value="1"/>
</dbReference>
<dbReference type="RefSeq" id="WP_154680530.1">
    <property type="nucleotide sequence ID" value="NZ_CP046115.1"/>
</dbReference>
<comment type="similarity">
    <text evidence="1">Belongs to the protein-tyrosine phosphatase family.</text>
</comment>
<evidence type="ECO:0000313" key="2">
    <source>
        <dbReference type="EMBL" id="QGN38111.1"/>
    </source>
</evidence>
<organism evidence="2 3">
    <name type="scientific">Klebsiella oxytoca</name>
    <dbReference type="NCBI Taxonomy" id="571"/>
    <lineage>
        <taxon>Bacteria</taxon>
        <taxon>Pseudomonadati</taxon>
        <taxon>Pseudomonadota</taxon>
        <taxon>Gammaproteobacteria</taxon>
        <taxon>Enterobacterales</taxon>
        <taxon>Enterobacteriaceae</taxon>
        <taxon>Klebsiella/Raoultella group</taxon>
        <taxon>Klebsiella</taxon>
    </lineage>
</organism>
<accession>A0A6B8N0C1</accession>
<dbReference type="AlphaFoldDB" id="A0A6B8N0C1"/>
<dbReference type="PANTHER" id="PTHR31126:SF1">
    <property type="entry name" value="TYROSINE SPECIFIC PROTEIN PHOSPHATASES DOMAIN-CONTAINING PROTEIN"/>
    <property type="match status" value="1"/>
</dbReference>
<dbReference type="InterPro" id="IPR029021">
    <property type="entry name" value="Prot-tyrosine_phosphatase-like"/>
</dbReference>
<dbReference type="SUPFAM" id="SSF52799">
    <property type="entry name" value="(Phosphotyrosine protein) phosphatases II"/>
    <property type="match status" value="1"/>
</dbReference>
<dbReference type="Proteomes" id="UP000427108">
    <property type="component" value="Chromosome"/>
</dbReference>
<gene>
    <name evidence="2" type="ORF">GJ746_12730</name>
</gene>
<dbReference type="InterPro" id="IPR026893">
    <property type="entry name" value="Tyr/Ser_Pase_IphP-type"/>
</dbReference>
<dbReference type="OrthoDB" id="1188001at2"/>